<evidence type="ECO:0000256" key="4">
    <source>
        <dbReference type="ARBA" id="ARBA00022801"/>
    </source>
</evidence>
<keyword evidence="2 8" id="KW-0645">Protease</keyword>
<dbReference type="Gene3D" id="3.30.2010.10">
    <property type="entry name" value="Metalloproteases ('zincins'), catalytic domain"/>
    <property type="match status" value="1"/>
</dbReference>
<evidence type="ECO:0000256" key="2">
    <source>
        <dbReference type="ARBA" id="ARBA00022670"/>
    </source>
</evidence>
<dbReference type="InterPro" id="IPR001915">
    <property type="entry name" value="Peptidase_M48"/>
</dbReference>
<name>A0A7T2LN87_9SPHN</name>
<gene>
    <name evidence="8" type="ORF">IC614_12060</name>
</gene>
<dbReference type="PANTHER" id="PTHR22726">
    <property type="entry name" value="METALLOENDOPEPTIDASE OMA1"/>
    <property type="match status" value="1"/>
</dbReference>
<dbReference type="Pfam" id="PF01435">
    <property type="entry name" value="Peptidase_M48"/>
    <property type="match status" value="1"/>
</dbReference>
<evidence type="ECO:0000256" key="6">
    <source>
        <dbReference type="ARBA" id="ARBA00023049"/>
    </source>
</evidence>
<keyword evidence="5" id="KW-0862">Zinc</keyword>
<dbReference type="GO" id="GO:0004222">
    <property type="term" value="F:metalloendopeptidase activity"/>
    <property type="evidence" value="ECO:0007669"/>
    <property type="project" value="InterPro"/>
</dbReference>
<evidence type="ECO:0000256" key="5">
    <source>
        <dbReference type="ARBA" id="ARBA00022833"/>
    </source>
</evidence>
<dbReference type="GO" id="GO:0016020">
    <property type="term" value="C:membrane"/>
    <property type="evidence" value="ECO:0007669"/>
    <property type="project" value="TreeGrafter"/>
</dbReference>
<evidence type="ECO:0000256" key="1">
    <source>
        <dbReference type="ARBA" id="ARBA00001947"/>
    </source>
</evidence>
<keyword evidence="4" id="KW-0378">Hydrolase</keyword>
<protein>
    <submittedName>
        <fullName evidence="8">M48 family metalloprotease</fullName>
    </submittedName>
</protein>
<reference evidence="8 9" key="1">
    <citation type="submission" date="2020-11" db="EMBL/GenBank/DDBJ databases">
        <title>Genome seq and assembly of Sphingosinicella sp.</title>
        <authorList>
            <person name="Chhetri G."/>
        </authorList>
    </citation>
    <scope>NUCLEOTIDE SEQUENCE [LARGE SCALE GENOMIC DNA]</scope>
    <source>
        <strain evidence="8 9">UDD2</strain>
    </source>
</reference>
<dbReference type="Gene3D" id="1.25.40.10">
    <property type="entry name" value="Tetratricopeptide repeat domain"/>
    <property type="match status" value="1"/>
</dbReference>
<dbReference type="AlphaFoldDB" id="A0A7T2LN87"/>
<dbReference type="PANTHER" id="PTHR22726:SF1">
    <property type="entry name" value="METALLOENDOPEPTIDASE OMA1, MITOCHONDRIAL"/>
    <property type="match status" value="1"/>
</dbReference>
<dbReference type="GO" id="GO:0046872">
    <property type="term" value="F:metal ion binding"/>
    <property type="evidence" value="ECO:0007669"/>
    <property type="project" value="UniProtKB-KW"/>
</dbReference>
<dbReference type="Pfam" id="PF13432">
    <property type="entry name" value="TPR_16"/>
    <property type="match status" value="2"/>
</dbReference>
<evidence type="ECO:0000313" key="9">
    <source>
        <dbReference type="Proteomes" id="UP000594873"/>
    </source>
</evidence>
<dbReference type="InterPro" id="IPR051156">
    <property type="entry name" value="Mito/Outer_Membr_Metalloprot"/>
</dbReference>
<keyword evidence="9" id="KW-1185">Reference proteome</keyword>
<dbReference type="SUPFAM" id="SSF48452">
    <property type="entry name" value="TPR-like"/>
    <property type="match status" value="1"/>
</dbReference>
<evidence type="ECO:0000259" key="7">
    <source>
        <dbReference type="Pfam" id="PF01435"/>
    </source>
</evidence>
<proteinExistence type="predicted"/>
<comment type="cofactor">
    <cofactor evidence="1">
        <name>Zn(2+)</name>
        <dbReference type="ChEBI" id="CHEBI:29105"/>
    </cofactor>
</comment>
<keyword evidence="3" id="KW-0479">Metal-binding</keyword>
<sequence length="476" mass="50997">MGQSAHRAPAEAGAQSFDQRRWTPASAGAQIVRYVMLLALSFAAFVQPAAAQSILRDAETEALFKDMSRPIVAASGLRPENVEIVLIGDNSINAFVSQGQVVYIHSGLIAAADNANEVQGVIAHELGHITGGHVIRYSQGAGTATGITILSLLLGVAAVAAGAGEAGAGIMAAGQQAAMGKFLAFLKAEESSADQAGAKFLSGAGVSGKGSLSFFKKLQNQEFRLAIPQEDSYGRTHPLSGERIQWLEARYRADPAWDKKTDPAIEARFQRVKAKLAGFVNDPRQTLIAYPETNKSMPARYARAYAYHKTAFPDKAVAEVDSLLAEAPHDPYFLELKGQVLLESGRPAEAVEALRDAVAQAPDQPLISALFGHALIATEDPKNFEEAKGVLRAAVARDNSNPFAWYQLGIIYDREGDTARAALATAERYNLQGDPKLALASAQQALHGIPENSADWLRAQDIKMVAEEAIRKDKKR</sequence>
<evidence type="ECO:0000256" key="3">
    <source>
        <dbReference type="ARBA" id="ARBA00022723"/>
    </source>
</evidence>
<dbReference type="GO" id="GO:0051603">
    <property type="term" value="P:proteolysis involved in protein catabolic process"/>
    <property type="evidence" value="ECO:0007669"/>
    <property type="project" value="TreeGrafter"/>
</dbReference>
<evidence type="ECO:0000313" key="8">
    <source>
        <dbReference type="EMBL" id="QPQ56364.1"/>
    </source>
</evidence>
<dbReference type="EMBL" id="CP065592">
    <property type="protein sequence ID" value="QPQ56364.1"/>
    <property type="molecule type" value="Genomic_DNA"/>
</dbReference>
<accession>A0A7T2LN87</accession>
<dbReference type="InterPro" id="IPR011990">
    <property type="entry name" value="TPR-like_helical_dom_sf"/>
</dbReference>
<organism evidence="8 9">
    <name type="scientific">Allosphingosinicella flava</name>
    <dbReference type="NCBI Taxonomy" id="2771430"/>
    <lineage>
        <taxon>Bacteria</taxon>
        <taxon>Pseudomonadati</taxon>
        <taxon>Pseudomonadota</taxon>
        <taxon>Alphaproteobacteria</taxon>
        <taxon>Sphingomonadales</taxon>
        <taxon>Sphingomonadaceae</taxon>
        <taxon>Allosphingosinicella</taxon>
    </lineage>
</organism>
<keyword evidence="6 8" id="KW-0482">Metalloprotease</keyword>
<feature type="domain" description="Peptidase M48" evidence="7">
    <location>
        <begin position="68"/>
        <end position="250"/>
    </location>
</feature>
<dbReference type="Proteomes" id="UP000594873">
    <property type="component" value="Chromosome"/>
</dbReference>
<dbReference type="CDD" id="cd07324">
    <property type="entry name" value="M48C_Oma1-like"/>
    <property type="match status" value="1"/>
</dbReference>
<dbReference type="KEGG" id="sflv:IC614_12060"/>